<dbReference type="AlphaFoldDB" id="A0AAY5K799"/>
<reference evidence="1" key="3">
    <citation type="submission" date="2025-09" db="UniProtKB">
        <authorList>
            <consortium name="Ensembl"/>
        </authorList>
    </citation>
    <scope>IDENTIFICATION</scope>
</reference>
<protein>
    <submittedName>
        <fullName evidence="1">Uncharacterized protein</fullName>
    </submittedName>
</protein>
<evidence type="ECO:0000313" key="2">
    <source>
        <dbReference type="Proteomes" id="UP000265140"/>
    </source>
</evidence>
<reference evidence="1" key="2">
    <citation type="submission" date="2025-08" db="UniProtKB">
        <authorList>
            <consortium name="Ensembl"/>
        </authorList>
    </citation>
    <scope>IDENTIFICATION</scope>
</reference>
<keyword evidence="2" id="KW-1185">Reference proteome</keyword>
<proteinExistence type="predicted"/>
<reference evidence="1 2" key="1">
    <citation type="submission" date="2020-02" db="EMBL/GenBank/DDBJ databases">
        <title>Esox lucius (northern pike) genome, fEsoLuc1, primary haplotype.</title>
        <authorList>
            <person name="Myers G."/>
            <person name="Karagic N."/>
            <person name="Meyer A."/>
            <person name="Pippel M."/>
            <person name="Reichard M."/>
            <person name="Winkler S."/>
            <person name="Tracey A."/>
            <person name="Sims Y."/>
            <person name="Howe K."/>
            <person name="Rhie A."/>
            <person name="Formenti G."/>
            <person name="Durbin R."/>
            <person name="Fedrigo O."/>
            <person name="Jarvis E.D."/>
        </authorList>
    </citation>
    <scope>NUCLEOTIDE SEQUENCE [LARGE SCALE GENOMIC DNA]</scope>
</reference>
<sequence length="123" mass="13985">VAKMNPNQSSHCWKGLMNVEMITDPLVAILGVKPVGVHSRKNIYLLQILLIATNKFIDILTSLLINDRVNTFVNDQIEDLNSTLQNTLDTVAQLKTKEKRNKNLAPWYTDNNRALKQASRKLE</sequence>
<dbReference type="GeneTree" id="ENSGT00960000187619"/>
<gene>
    <name evidence="1" type="primary">GINS2</name>
</gene>
<organism evidence="1 2">
    <name type="scientific">Esox lucius</name>
    <name type="common">Northern pike</name>
    <dbReference type="NCBI Taxonomy" id="8010"/>
    <lineage>
        <taxon>Eukaryota</taxon>
        <taxon>Metazoa</taxon>
        <taxon>Chordata</taxon>
        <taxon>Craniata</taxon>
        <taxon>Vertebrata</taxon>
        <taxon>Euteleostomi</taxon>
        <taxon>Actinopterygii</taxon>
        <taxon>Neopterygii</taxon>
        <taxon>Teleostei</taxon>
        <taxon>Protacanthopterygii</taxon>
        <taxon>Esociformes</taxon>
        <taxon>Esocidae</taxon>
        <taxon>Esox</taxon>
    </lineage>
</organism>
<evidence type="ECO:0000313" key="1">
    <source>
        <dbReference type="Ensembl" id="ENSELUP00000084105.1"/>
    </source>
</evidence>
<accession>A0AAY5K799</accession>
<name>A0AAY5K799_ESOLU</name>
<dbReference type="Ensembl" id="ENSELUT00000112014.1">
    <property type="protein sequence ID" value="ENSELUP00000084105.1"/>
    <property type="gene ID" value="ENSELUG00000043704.1"/>
</dbReference>
<dbReference type="Proteomes" id="UP000265140">
    <property type="component" value="Chromosome 2"/>
</dbReference>